<evidence type="ECO:0008006" key="2">
    <source>
        <dbReference type="Google" id="ProtNLM"/>
    </source>
</evidence>
<evidence type="ECO:0000313" key="1">
    <source>
        <dbReference type="EMBL" id="KUG25423.1"/>
    </source>
</evidence>
<name>A0A0W8FWZ3_9ZZZZ</name>
<dbReference type="EMBL" id="LNQE01000689">
    <property type="protein sequence ID" value="KUG25423.1"/>
    <property type="molecule type" value="Genomic_DNA"/>
</dbReference>
<dbReference type="AlphaFoldDB" id="A0A0W8FWZ3"/>
<dbReference type="Gene3D" id="2.60.40.1120">
    <property type="entry name" value="Carboxypeptidase-like, regulatory domain"/>
    <property type="match status" value="1"/>
</dbReference>
<organism evidence="1">
    <name type="scientific">hydrocarbon metagenome</name>
    <dbReference type="NCBI Taxonomy" id="938273"/>
    <lineage>
        <taxon>unclassified sequences</taxon>
        <taxon>metagenomes</taxon>
        <taxon>ecological metagenomes</taxon>
    </lineage>
</organism>
<dbReference type="PROSITE" id="PS51257">
    <property type="entry name" value="PROKAR_LIPOPROTEIN"/>
    <property type="match status" value="1"/>
</dbReference>
<protein>
    <recommendedName>
        <fullName evidence="2">Carboxypeptidase regulatory-like domain-containing protein</fullName>
    </recommendedName>
</protein>
<accession>A0A0W8FWZ3</accession>
<sequence>MKKLSVILGILLLVLFYSCKSNPVSYVGDKERTKSGFIVGAIIDSTSREPLTNVKIIITEIFANSDFADTVTTNNLGQFEIGNIYEQEYYLEINTRGYKCKTLLINVKDTLHMESPIQLQRNRYPFEYVEIDDFPTSPKGEGFYYRINPELFINDRSWAIPYNASKSLVDKIHRKLDSLTISLIRSDFRVDTLWYKFFQYECGDFLIEVKSDLVIKLKTDNASILNKTFIPYDFNISSWYSCTDSSEAIARYFFFEQ</sequence>
<gene>
    <name evidence="1" type="ORF">ASZ90_004756</name>
</gene>
<proteinExistence type="predicted"/>
<dbReference type="SUPFAM" id="SSF49478">
    <property type="entry name" value="Cna protein B-type domain"/>
    <property type="match status" value="1"/>
</dbReference>
<reference evidence="1" key="1">
    <citation type="journal article" date="2015" name="Proc. Natl. Acad. Sci. U.S.A.">
        <title>Networks of energetic and metabolic interactions define dynamics in microbial communities.</title>
        <authorList>
            <person name="Embree M."/>
            <person name="Liu J.K."/>
            <person name="Al-Bassam M.M."/>
            <person name="Zengler K."/>
        </authorList>
    </citation>
    <scope>NUCLEOTIDE SEQUENCE</scope>
</reference>
<comment type="caution">
    <text evidence="1">The sequence shown here is derived from an EMBL/GenBank/DDBJ whole genome shotgun (WGS) entry which is preliminary data.</text>
</comment>